<dbReference type="InterPro" id="IPR004633">
    <property type="entry name" value="NaPi_cotrn-rel/YqeW-like"/>
</dbReference>
<evidence type="ECO:0000256" key="4">
    <source>
        <dbReference type="ARBA" id="ARBA00022989"/>
    </source>
</evidence>
<feature type="transmembrane region" description="Helical" evidence="6">
    <location>
        <begin position="251"/>
        <end position="279"/>
    </location>
</feature>
<comment type="subcellular location">
    <subcellularLocation>
        <location evidence="1">Cell membrane</location>
        <topology evidence="1">Multi-pass membrane protein</topology>
    </subcellularLocation>
</comment>
<accession>A0A562T2G3</accession>
<sequence length="574" mass="61949">MIAVLNLAGALGLFLYGMKVMSDGLSALAGSGLRATLAKLTSNRFKGVFTGVFITAAIQSSSATTLMVVSFVNAGLLSLKSAIPVIMGANIGTTFTAWLIALLGFGVSMSAIAIPAMAVGFLLVSSKNTQAIKWGQFLIGFCLLFIGLDFMKGSFPDLKNNPEIYRLISDLSGFGLFSIFIFLGFGTFLTIILQSSSATMAITIVAASQGWLPFEAAVAIILGENVGTTITANLAALVADANARRAAFAHLFVNLFGVCWALLFLGSLIDLVSSFTILLEGTSPMVSATAIPLGLASFHSVFNILNTSLLIWFVAPISTLVSAIVPDRAAPEVELTQSKFLTKSAMKYPETALEAFENESRRLFSNAIYESVAHGLSLSRRDIESRMSDEEVVRAGTDLMVLDIDSFFTKRIEPLFEELLAYSSKILAKHELKPEQAKRLLALRLANRRLPDILKNVAVLYAILSRSATVSKPAFQSEVDSIRIVIVRLLRAFFALRDLPVSQRKPDTFNTLRKEANKLDNQIFSEVDALIRTKTLSAAEGTALINASAITRHLTKDLVKTARALYSTDSARAA</sequence>
<dbReference type="InterPro" id="IPR003841">
    <property type="entry name" value="Na/Pi_transpt"/>
</dbReference>
<feature type="transmembrane region" description="Helical" evidence="6">
    <location>
        <begin position="171"/>
        <end position="196"/>
    </location>
</feature>
<evidence type="ECO:0000313" key="8">
    <source>
        <dbReference type="Proteomes" id="UP000320593"/>
    </source>
</evidence>
<evidence type="ECO:0000313" key="7">
    <source>
        <dbReference type="EMBL" id="TWI87344.1"/>
    </source>
</evidence>
<dbReference type="Pfam" id="PF02690">
    <property type="entry name" value="Na_Pi_cotrans"/>
    <property type="match status" value="2"/>
</dbReference>
<protein>
    <submittedName>
        <fullName evidence="7">Phosphate:Na+ symporter</fullName>
    </submittedName>
</protein>
<dbReference type="OrthoDB" id="9763003at2"/>
<dbReference type="PANTHER" id="PTHR10010">
    <property type="entry name" value="SOLUTE CARRIER FAMILY 34 SODIUM PHOSPHATE , MEMBER 2-RELATED"/>
    <property type="match status" value="1"/>
</dbReference>
<proteinExistence type="predicted"/>
<keyword evidence="5 6" id="KW-0472">Membrane</keyword>
<evidence type="ECO:0000256" key="1">
    <source>
        <dbReference type="ARBA" id="ARBA00004651"/>
    </source>
</evidence>
<evidence type="ECO:0000256" key="5">
    <source>
        <dbReference type="ARBA" id="ARBA00023136"/>
    </source>
</evidence>
<evidence type="ECO:0000256" key="6">
    <source>
        <dbReference type="SAM" id="Phobius"/>
    </source>
</evidence>
<feature type="transmembrane region" description="Helical" evidence="6">
    <location>
        <begin position="97"/>
        <end position="125"/>
    </location>
</feature>
<dbReference type="GO" id="GO:0044341">
    <property type="term" value="P:sodium-dependent phosphate transport"/>
    <property type="evidence" value="ECO:0007669"/>
    <property type="project" value="InterPro"/>
</dbReference>
<dbReference type="AlphaFoldDB" id="A0A562T2G3"/>
<dbReference type="NCBIfam" id="NF037997">
    <property type="entry name" value="Na_Pi_symport"/>
    <property type="match status" value="1"/>
</dbReference>
<evidence type="ECO:0000256" key="3">
    <source>
        <dbReference type="ARBA" id="ARBA00022692"/>
    </source>
</evidence>
<dbReference type="NCBIfam" id="TIGR00704">
    <property type="entry name" value="NaPi_cotrn_rel"/>
    <property type="match status" value="1"/>
</dbReference>
<keyword evidence="3 6" id="KW-0812">Transmembrane</keyword>
<comment type="caution">
    <text evidence="7">The sequence shown here is derived from an EMBL/GenBank/DDBJ whole genome shotgun (WGS) entry which is preliminary data.</text>
</comment>
<evidence type="ECO:0000256" key="2">
    <source>
        <dbReference type="ARBA" id="ARBA00022475"/>
    </source>
</evidence>
<feature type="transmembrane region" description="Helical" evidence="6">
    <location>
        <begin position="131"/>
        <end position="150"/>
    </location>
</feature>
<dbReference type="Proteomes" id="UP000320593">
    <property type="component" value="Unassembled WGS sequence"/>
</dbReference>
<keyword evidence="4 6" id="KW-1133">Transmembrane helix</keyword>
<keyword evidence="2" id="KW-1003">Cell membrane</keyword>
<dbReference type="PANTHER" id="PTHR10010:SF46">
    <property type="entry name" value="SODIUM-DEPENDENT PHOSPHATE TRANSPORT PROTEIN 2B"/>
    <property type="match status" value="1"/>
</dbReference>
<dbReference type="GO" id="GO:0005436">
    <property type="term" value="F:sodium:phosphate symporter activity"/>
    <property type="evidence" value="ECO:0007669"/>
    <property type="project" value="InterPro"/>
</dbReference>
<keyword evidence="8" id="KW-1185">Reference proteome</keyword>
<feature type="transmembrane region" description="Helical" evidence="6">
    <location>
        <begin position="51"/>
        <end position="76"/>
    </location>
</feature>
<gene>
    <name evidence="7" type="ORF">JM93_02586</name>
</gene>
<dbReference type="GO" id="GO:0005886">
    <property type="term" value="C:plasma membrane"/>
    <property type="evidence" value="ECO:0007669"/>
    <property type="project" value="UniProtKB-SubCell"/>
</dbReference>
<dbReference type="EMBL" id="VLLF01000005">
    <property type="protein sequence ID" value="TWI87344.1"/>
    <property type="molecule type" value="Genomic_DNA"/>
</dbReference>
<name>A0A562T2G3_9HYPH</name>
<organism evidence="7 8">
    <name type="scientific">Roseibium hamelinense</name>
    <dbReference type="NCBI Taxonomy" id="150831"/>
    <lineage>
        <taxon>Bacteria</taxon>
        <taxon>Pseudomonadati</taxon>
        <taxon>Pseudomonadota</taxon>
        <taxon>Alphaproteobacteria</taxon>
        <taxon>Hyphomicrobiales</taxon>
        <taxon>Stappiaceae</taxon>
        <taxon>Roseibium</taxon>
    </lineage>
</organism>
<reference evidence="7 8" key="1">
    <citation type="submission" date="2019-07" db="EMBL/GenBank/DDBJ databases">
        <title>Genomic Encyclopedia of Archaeal and Bacterial Type Strains, Phase II (KMG-II): from individual species to whole genera.</title>
        <authorList>
            <person name="Goeker M."/>
        </authorList>
    </citation>
    <scope>NUCLEOTIDE SEQUENCE [LARGE SCALE GENOMIC DNA]</scope>
    <source>
        <strain evidence="7 8">ATCC BAA-252</strain>
    </source>
</reference>
<dbReference type="RefSeq" id="WP_145343839.1">
    <property type="nucleotide sequence ID" value="NZ_SMLY01000082.1"/>
</dbReference>